<protein>
    <submittedName>
        <fullName evidence="3">Uncharacterized protein</fullName>
    </submittedName>
</protein>
<keyword evidence="2" id="KW-0812">Transmembrane</keyword>
<reference evidence="3" key="1">
    <citation type="submission" date="2020-06" db="EMBL/GenBank/DDBJ databases">
        <authorList>
            <person name="Li T."/>
            <person name="Hu X."/>
            <person name="Zhang T."/>
            <person name="Song X."/>
            <person name="Zhang H."/>
            <person name="Dai N."/>
            <person name="Sheng W."/>
            <person name="Hou X."/>
            <person name="Wei L."/>
        </authorList>
    </citation>
    <scope>NUCLEOTIDE SEQUENCE</scope>
    <source>
        <strain evidence="3">KEN1</strain>
        <tissue evidence="3">Leaf</tissue>
    </source>
</reference>
<sequence length="154" mass="17484">MKRTAAVTVLSSMRLGRTTRRSWLTIFGNSPLSRARSIFLSFLIPVQPSCKTSSRRFLLHKFFLLSLFSFWFSFCLSCLYTMSSSDESVRFVGKSNPGEDPSEATSRMADSQSVGPSSGRRRSLRKMAVNYCRLIDEEEEEIEGEASSPREEEK</sequence>
<organism evidence="3">
    <name type="scientific">Sesamum latifolium</name>
    <dbReference type="NCBI Taxonomy" id="2727402"/>
    <lineage>
        <taxon>Eukaryota</taxon>
        <taxon>Viridiplantae</taxon>
        <taxon>Streptophyta</taxon>
        <taxon>Embryophyta</taxon>
        <taxon>Tracheophyta</taxon>
        <taxon>Spermatophyta</taxon>
        <taxon>Magnoliopsida</taxon>
        <taxon>eudicotyledons</taxon>
        <taxon>Gunneridae</taxon>
        <taxon>Pentapetalae</taxon>
        <taxon>asterids</taxon>
        <taxon>lamiids</taxon>
        <taxon>Lamiales</taxon>
        <taxon>Pedaliaceae</taxon>
        <taxon>Sesamum</taxon>
    </lineage>
</organism>
<gene>
    <name evidence="3" type="ORF">Slati_1282400</name>
</gene>
<name>A0AAW2XGF3_9LAMI</name>
<proteinExistence type="predicted"/>
<evidence type="ECO:0000313" key="3">
    <source>
        <dbReference type="EMBL" id="KAL0453043.1"/>
    </source>
</evidence>
<evidence type="ECO:0000256" key="2">
    <source>
        <dbReference type="SAM" id="Phobius"/>
    </source>
</evidence>
<feature type="region of interest" description="Disordered" evidence="1">
    <location>
        <begin position="89"/>
        <end position="122"/>
    </location>
</feature>
<keyword evidence="2" id="KW-1133">Transmembrane helix</keyword>
<dbReference type="AlphaFoldDB" id="A0AAW2XGF3"/>
<reference evidence="3" key="2">
    <citation type="journal article" date="2024" name="Plant">
        <title>Genomic evolution and insights into agronomic trait innovations of Sesamum species.</title>
        <authorList>
            <person name="Miao H."/>
            <person name="Wang L."/>
            <person name="Qu L."/>
            <person name="Liu H."/>
            <person name="Sun Y."/>
            <person name="Le M."/>
            <person name="Wang Q."/>
            <person name="Wei S."/>
            <person name="Zheng Y."/>
            <person name="Lin W."/>
            <person name="Duan Y."/>
            <person name="Cao H."/>
            <person name="Xiong S."/>
            <person name="Wang X."/>
            <person name="Wei L."/>
            <person name="Li C."/>
            <person name="Ma Q."/>
            <person name="Ju M."/>
            <person name="Zhao R."/>
            <person name="Li G."/>
            <person name="Mu C."/>
            <person name="Tian Q."/>
            <person name="Mei H."/>
            <person name="Zhang T."/>
            <person name="Gao T."/>
            <person name="Zhang H."/>
        </authorList>
    </citation>
    <scope>NUCLEOTIDE SEQUENCE</scope>
    <source>
        <strain evidence="3">KEN1</strain>
    </source>
</reference>
<keyword evidence="2" id="KW-0472">Membrane</keyword>
<feature type="transmembrane region" description="Helical" evidence="2">
    <location>
        <begin position="62"/>
        <end position="82"/>
    </location>
</feature>
<comment type="caution">
    <text evidence="3">The sequence shown here is derived from an EMBL/GenBank/DDBJ whole genome shotgun (WGS) entry which is preliminary data.</text>
</comment>
<dbReference type="EMBL" id="JACGWN010000004">
    <property type="protein sequence ID" value="KAL0453043.1"/>
    <property type="molecule type" value="Genomic_DNA"/>
</dbReference>
<accession>A0AAW2XGF3</accession>
<feature type="compositionally biased region" description="Polar residues" evidence="1">
    <location>
        <begin position="103"/>
        <end position="116"/>
    </location>
</feature>
<evidence type="ECO:0000256" key="1">
    <source>
        <dbReference type="SAM" id="MobiDB-lite"/>
    </source>
</evidence>